<reference evidence="2 3" key="1">
    <citation type="submission" date="2020-08" db="EMBL/GenBank/DDBJ databases">
        <title>Genomic Encyclopedia of Type Strains, Phase III (KMG-III): the genomes of soil and plant-associated and newly described type strains.</title>
        <authorList>
            <person name="Whitman W."/>
        </authorList>
    </citation>
    <scope>NUCLEOTIDE SEQUENCE [LARGE SCALE GENOMIC DNA]</scope>
    <source>
        <strain evidence="2 3">CECT 8075</strain>
    </source>
</reference>
<feature type="region of interest" description="Disordered" evidence="1">
    <location>
        <begin position="19"/>
        <end position="41"/>
    </location>
</feature>
<gene>
    <name evidence="2" type="ORF">FHS27_003670</name>
</gene>
<dbReference type="RefSeq" id="WP_261363941.1">
    <property type="nucleotide sequence ID" value="NZ_JACHXU010000012.1"/>
</dbReference>
<dbReference type="EMBL" id="JACHXU010000012">
    <property type="protein sequence ID" value="MBB3207843.1"/>
    <property type="molecule type" value="Genomic_DNA"/>
</dbReference>
<proteinExistence type="predicted"/>
<dbReference type="Proteomes" id="UP000536179">
    <property type="component" value="Unassembled WGS sequence"/>
</dbReference>
<evidence type="ECO:0000313" key="2">
    <source>
        <dbReference type="EMBL" id="MBB3207843.1"/>
    </source>
</evidence>
<evidence type="ECO:0000313" key="3">
    <source>
        <dbReference type="Proteomes" id="UP000536179"/>
    </source>
</evidence>
<sequence>MLIKTLICLIAISAFSETAGGQEADVDASPAPTPIAAIRNP</sequence>
<keyword evidence="3" id="KW-1185">Reference proteome</keyword>
<dbReference type="AlphaFoldDB" id="A0A7W5E0B7"/>
<protein>
    <submittedName>
        <fullName evidence="2">Uncharacterized protein</fullName>
    </submittedName>
</protein>
<evidence type="ECO:0000256" key="1">
    <source>
        <dbReference type="SAM" id="MobiDB-lite"/>
    </source>
</evidence>
<accession>A0A7W5E0B7</accession>
<name>A0A7W5E0B7_9BACT</name>
<comment type="caution">
    <text evidence="2">The sequence shown here is derived from an EMBL/GenBank/DDBJ whole genome shotgun (WGS) entry which is preliminary data.</text>
</comment>
<organism evidence="2 3">
    <name type="scientific">Aporhodopirellula rubra</name>
    <dbReference type="NCBI Taxonomy" id="980271"/>
    <lineage>
        <taxon>Bacteria</taxon>
        <taxon>Pseudomonadati</taxon>
        <taxon>Planctomycetota</taxon>
        <taxon>Planctomycetia</taxon>
        <taxon>Pirellulales</taxon>
        <taxon>Pirellulaceae</taxon>
        <taxon>Aporhodopirellula</taxon>
    </lineage>
</organism>